<protein>
    <submittedName>
        <fullName evidence="1">Uncharacterized protein</fullName>
    </submittedName>
</protein>
<organism evidence="1">
    <name type="scientific">viral metagenome</name>
    <dbReference type="NCBI Taxonomy" id="1070528"/>
    <lineage>
        <taxon>unclassified sequences</taxon>
        <taxon>metagenomes</taxon>
        <taxon>organismal metagenomes</taxon>
    </lineage>
</organism>
<name>A0A6C0KID3_9ZZZZ</name>
<proteinExistence type="predicted"/>
<evidence type="ECO:0000313" key="1">
    <source>
        <dbReference type="EMBL" id="QHU16916.1"/>
    </source>
</evidence>
<reference evidence="1" key="1">
    <citation type="journal article" date="2020" name="Nature">
        <title>Giant virus diversity and host interactions through global metagenomics.</title>
        <authorList>
            <person name="Schulz F."/>
            <person name="Roux S."/>
            <person name="Paez-Espino D."/>
            <person name="Jungbluth S."/>
            <person name="Walsh D.A."/>
            <person name="Denef V.J."/>
            <person name="McMahon K.D."/>
            <person name="Konstantinidis K.T."/>
            <person name="Eloe-Fadrosh E.A."/>
            <person name="Kyrpides N.C."/>
            <person name="Woyke T."/>
        </authorList>
    </citation>
    <scope>NUCLEOTIDE SEQUENCE</scope>
    <source>
        <strain evidence="1">GVMAG-S-3300012000-53</strain>
    </source>
</reference>
<sequence>MSRRNRENDHYEYDYESSRPCSCERCKSYEHKKCKCDKCEKSRNKCNKERKCDNKPRKCDHCDVDKNIEVKNDGKCFIITIKHCS</sequence>
<dbReference type="AlphaFoldDB" id="A0A6C0KID3"/>
<accession>A0A6C0KID3</accession>
<dbReference type="EMBL" id="MN740892">
    <property type="protein sequence ID" value="QHU16916.1"/>
    <property type="molecule type" value="Genomic_DNA"/>
</dbReference>